<reference evidence="1" key="1">
    <citation type="submission" date="2020-01" db="EMBL/GenBank/DDBJ databases">
        <authorList>
            <consortium name="DOE Joint Genome Institute"/>
            <person name="Haridas S."/>
            <person name="Albert R."/>
            <person name="Binder M."/>
            <person name="Bloem J."/>
            <person name="Labutti K."/>
            <person name="Salamov A."/>
            <person name="Andreopoulos B."/>
            <person name="Baker S.E."/>
            <person name="Barry K."/>
            <person name="Bills G."/>
            <person name="Bluhm B.H."/>
            <person name="Cannon C."/>
            <person name="Castanera R."/>
            <person name="Culley D.E."/>
            <person name="Daum C."/>
            <person name="Ezra D."/>
            <person name="Gonzalez J.B."/>
            <person name="Henrissat B."/>
            <person name="Kuo A."/>
            <person name="Liang C."/>
            <person name="Lipzen A."/>
            <person name="Lutzoni F."/>
            <person name="Magnuson J."/>
            <person name="Mondo S."/>
            <person name="Nolan M."/>
            <person name="Ohm R."/>
            <person name="Pangilinan J."/>
            <person name="Park H.-J."/>
            <person name="Ramirez L."/>
            <person name="Alfaro M."/>
            <person name="Sun H."/>
            <person name="Tritt A."/>
            <person name="Yoshinaga Y."/>
            <person name="Zwiers L.-H."/>
            <person name="Turgeon B.G."/>
            <person name="Goodwin S.B."/>
            <person name="Spatafora J.W."/>
            <person name="Crous P.W."/>
            <person name="Grigoriev I.V."/>
        </authorList>
    </citation>
    <scope>NUCLEOTIDE SEQUENCE</scope>
    <source>
        <strain evidence="1">CBS 394.84</strain>
    </source>
</reference>
<dbReference type="Proteomes" id="UP000800039">
    <property type="component" value="Unassembled WGS sequence"/>
</dbReference>
<gene>
    <name evidence="1" type="ORF">K460DRAFT_139914</name>
</gene>
<evidence type="ECO:0000313" key="1">
    <source>
        <dbReference type="EMBL" id="KAF1843131.1"/>
    </source>
</evidence>
<protein>
    <submittedName>
        <fullName evidence="1">Uncharacterized protein</fullName>
    </submittedName>
</protein>
<dbReference type="GeneID" id="63843994"/>
<dbReference type="EMBL" id="ML976617">
    <property type="protein sequence ID" value="KAF1843131.1"/>
    <property type="molecule type" value="Genomic_DNA"/>
</dbReference>
<dbReference type="RefSeq" id="XP_040785694.1">
    <property type="nucleotide sequence ID" value="XM_040926742.1"/>
</dbReference>
<proteinExistence type="predicted"/>
<accession>A0A9P4GD36</accession>
<evidence type="ECO:0000313" key="2">
    <source>
        <dbReference type="Proteomes" id="UP000800039"/>
    </source>
</evidence>
<organism evidence="1 2">
    <name type="scientific">Cucurbitaria berberidis CBS 394.84</name>
    <dbReference type="NCBI Taxonomy" id="1168544"/>
    <lineage>
        <taxon>Eukaryota</taxon>
        <taxon>Fungi</taxon>
        <taxon>Dikarya</taxon>
        <taxon>Ascomycota</taxon>
        <taxon>Pezizomycotina</taxon>
        <taxon>Dothideomycetes</taxon>
        <taxon>Pleosporomycetidae</taxon>
        <taxon>Pleosporales</taxon>
        <taxon>Pleosporineae</taxon>
        <taxon>Cucurbitariaceae</taxon>
        <taxon>Cucurbitaria</taxon>
    </lineage>
</organism>
<dbReference type="AlphaFoldDB" id="A0A9P4GD36"/>
<comment type="caution">
    <text evidence="1">The sequence shown here is derived from an EMBL/GenBank/DDBJ whole genome shotgun (WGS) entry which is preliminary data.</text>
</comment>
<keyword evidence="2" id="KW-1185">Reference proteome</keyword>
<name>A0A9P4GD36_9PLEO</name>
<sequence length="136" mass="14962">MQIGRVSIGNHCCVCSDVLFMSSWSFLNWLRSSSVWAASWGKWSHSVSRAASLFLNSSMIWAVAFSRISSSEELRPAFLVAGSVLPLFALDGLCDLLEANHPARRSRARARRWSSGTYPVGSISHQISENKSSPSV</sequence>